<dbReference type="CDD" id="cd18186">
    <property type="entry name" value="BTB_POZ_ZBTB_KLHL-like"/>
    <property type="match status" value="1"/>
</dbReference>
<sequence>VVDGSIEVEVMINVKGRSGDRLPKMPEIDFYSAKYSDVVFVVNGKNLHILAHSSSHFEKLFYGDSRKSEEKKIDINDASSEEFLVALEMIYNTRREIDDINVEFLLRIADRFDIMSFLDRAEKWLNTDERNEDTWSSLPIHKKLHIADQYKLEALKVRNFFSI</sequence>
<feature type="non-terminal residue" evidence="2">
    <location>
        <position position="1"/>
    </location>
</feature>
<evidence type="ECO:0000259" key="1">
    <source>
        <dbReference type="PROSITE" id="PS50097"/>
    </source>
</evidence>
<dbReference type="Gene3D" id="3.30.710.10">
    <property type="entry name" value="Potassium Channel Kv1.1, Chain A"/>
    <property type="match status" value="1"/>
</dbReference>
<feature type="non-terminal residue" evidence="2">
    <location>
        <position position="163"/>
    </location>
</feature>
<protein>
    <recommendedName>
        <fullName evidence="1">BTB domain-containing protein</fullName>
    </recommendedName>
</protein>
<feature type="domain" description="BTB" evidence="1">
    <location>
        <begin position="49"/>
        <end position="99"/>
    </location>
</feature>
<dbReference type="AlphaFoldDB" id="A0AAV5U4U3"/>
<organism evidence="2 3">
    <name type="scientific">Pristionchus entomophagus</name>
    <dbReference type="NCBI Taxonomy" id="358040"/>
    <lineage>
        <taxon>Eukaryota</taxon>
        <taxon>Metazoa</taxon>
        <taxon>Ecdysozoa</taxon>
        <taxon>Nematoda</taxon>
        <taxon>Chromadorea</taxon>
        <taxon>Rhabditida</taxon>
        <taxon>Rhabditina</taxon>
        <taxon>Diplogasteromorpha</taxon>
        <taxon>Diplogasteroidea</taxon>
        <taxon>Neodiplogasteridae</taxon>
        <taxon>Pristionchus</taxon>
    </lineage>
</organism>
<evidence type="ECO:0000313" key="3">
    <source>
        <dbReference type="Proteomes" id="UP001432027"/>
    </source>
</evidence>
<name>A0AAV5U4U3_9BILA</name>
<reference evidence="2" key="1">
    <citation type="submission" date="2023-10" db="EMBL/GenBank/DDBJ databases">
        <title>Genome assembly of Pristionchus species.</title>
        <authorList>
            <person name="Yoshida K."/>
            <person name="Sommer R.J."/>
        </authorList>
    </citation>
    <scope>NUCLEOTIDE SEQUENCE</scope>
    <source>
        <strain evidence="2">RS0144</strain>
    </source>
</reference>
<proteinExistence type="predicted"/>
<comment type="caution">
    <text evidence="2">The sequence shown here is derived from an EMBL/GenBank/DDBJ whole genome shotgun (WGS) entry which is preliminary data.</text>
</comment>
<dbReference type="InterPro" id="IPR011333">
    <property type="entry name" value="SKP1/BTB/POZ_sf"/>
</dbReference>
<dbReference type="EMBL" id="BTSX01000005">
    <property type="protein sequence ID" value="GMT01420.1"/>
    <property type="molecule type" value="Genomic_DNA"/>
</dbReference>
<dbReference type="Pfam" id="PF00651">
    <property type="entry name" value="BTB"/>
    <property type="match status" value="1"/>
</dbReference>
<keyword evidence="3" id="KW-1185">Reference proteome</keyword>
<dbReference type="InterPro" id="IPR000210">
    <property type="entry name" value="BTB/POZ_dom"/>
</dbReference>
<dbReference type="PANTHER" id="PTHR22744">
    <property type="entry name" value="HELIX LOOP HELIX PROTEIN 21-RELATED"/>
    <property type="match status" value="1"/>
</dbReference>
<dbReference type="SUPFAM" id="SSF54695">
    <property type="entry name" value="POZ domain"/>
    <property type="match status" value="1"/>
</dbReference>
<dbReference type="SMART" id="SM00225">
    <property type="entry name" value="BTB"/>
    <property type="match status" value="1"/>
</dbReference>
<evidence type="ECO:0000313" key="2">
    <source>
        <dbReference type="EMBL" id="GMT01420.1"/>
    </source>
</evidence>
<gene>
    <name evidence="2" type="ORF">PENTCL1PPCAC_23594</name>
</gene>
<dbReference type="PROSITE" id="PS50097">
    <property type="entry name" value="BTB"/>
    <property type="match status" value="1"/>
</dbReference>
<accession>A0AAV5U4U3</accession>
<dbReference type="Proteomes" id="UP001432027">
    <property type="component" value="Unassembled WGS sequence"/>
</dbReference>
<dbReference type="PANTHER" id="PTHR22744:SF14">
    <property type="entry name" value="BTB DOMAIN-CONTAINING PROTEIN-RELATED"/>
    <property type="match status" value="1"/>
</dbReference>